<dbReference type="Gene3D" id="3.30.1380.10">
    <property type="match status" value="1"/>
</dbReference>
<feature type="domain" description="Peptidase M15A C-terminal" evidence="2">
    <location>
        <begin position="155"/>
        <end position="269"/>
    </location>
</feature>
<proteinExistence type="predicted"/>
<reference evidence="3 4" key="1">
    <citation type="submission" date="2018-03" db="EMBL/GenBank/DDBJ databases">
        <title>Genomic Encyclopedia of Type Strains, Phase III (KMG-III): the genomes of soil and plant-associated and newly described type strains.</title>
        <authorList>
            <person name="Whitman W."/>
        </authorList>
    </citation>
    <scope>NUCLEOTIDE SEQUENCE [LARGE SCALE GENOMIC DNA]</scope>
    <source>
        <strain evidence="3 4">CGMCC 4.7097</strain>
    </source>
</reference>
<feature type="domain" description="Peptidoglycan binding-like" evidence="1">
    <location>
        <begin position="85"/>
        <end position="143"/>
    </location>
</feature>
<sequence>MFDAQSFTNYSRGVKYSDIRDRLTQVYLSARLQSRPQPGLEVPVLRLVSYLASLALVAVVLVTGGGTAQADGCYTWNRNLSQGASGEDVRQLQIRLSGYPGYGAVLGLDGSFGPATRSALVRFQQAYGLAADGVAGPATYSKLYALQDDDCTPVNFSYAELNNCNSTWGGGKVSAATAKFNALVSMWKLQAMRHALGDQAIRVTSGFRSISCNSAVGGASDSRHLYGDGVDLGAGPHSLCRLAQQARNHGFNGILGPGYPGHNDHTHVDHRSSRFWSAPSCGI</sequence>
<dbReference type="Pfam" id="PF08291">
    <property type="entry name" value="Peptidase_M15_3"/>
    <property type="match status" value="1"/>
</dbReference>
<dbReference type="Gene3D" id="1.10.101.10">
    <property type="entry name" value="PGBD-like superfamily/PGBD"/>
    <property type="match status" value="1"/>
</dbReference>
<keyword evidence="4" id="KW-1185">Reference proteome</keyword>
<dbReference type="InterPro" id="IPR009045">
    <property type="entry name" value="Zn_M74/Hedgehog-like"/>
</dbReference>
<dbReference type="Pfam" id="PF01471">
    <property type="entry name" value="PG_binding_1"/>
    <property type="match status" value="1"/>
</dbReference>
<keyword evidence="3" id="KW-0121">Carboxypeptidase</keyword>
<dbReference type="InterPro" id="IPR002477">
    <property type="entry name" value="Peptidoglycan-bd-like"/>
</dbReference>
<dbReference type="AlphaFoldDB" id="A0A2P8IC36"/>
<protein>
    <submittedName>
        <fullName evidence="3">Zinc D-Ala-D-Ala carboxypeptidase</fullName>
    </submittedName>
</protein>
<dbReference type="SUPFAM" id="SSF55166">
    <property type="entry name" value="Hedgehog/DD-peptidase"/>
    <property type="match status" value="1"/>
</dbReference>
<gene>
    <name evidence="3" type="ORF">B0I31_104320</name>
</gene>
<dbReference type="Proteomes" id="UP000241118">
    <property type="component" value="Unassembled WGS sequence"/>
</dbReference>
<evidence type="ECO:0000259" key="1">
    <source>
        <dbReference type="Pfam" id="PF01471"/>
    </source>
</evidence>
<dbReference type="EMBL" id="PYAX01000004">
    <property type="protein sequence ID" value="PSL56029.1"/>
    <property type="molecule type" value="Genomic_DNA"/>
</dbReference>
<name>A0A2P8IC36_SACCR</name>
<evidence type="ECO:0000313" key="3">
    <source>
        <dbReference type="EMBL" id="PSL56029.1"/>
    </source>
</evidence>
<dbReference type="InterPro" id="IPR036365">
    <property type="entry name" value="PGBD-like_sf"/>
</dbReference>
<evidence type="ECO:0000259" key="2">
    <source>
        <dbReference type="Pfam" id="PF08291"/>
    </source>
</evidence>
<evidence type="ECO:0000313" key="4">
    <source>
        <dbReference type="Proteomes" id="UP000241118"/>
    </source>
</evidence>
<keyword evidence="3" id="KW-0378">Hydrolase</keyword>
<dbReference type="InterPro" id="IPR036366">
    <property type="entry name" value="PGBDSf"/>
</dbReference>
<organism evidence="3 4">
    <name type="scientific">Saccharothrix carnea</name>
    <dbReference type="NCBI Taxonomy" id="1280637"/>
    <lineage>
        <taxon>Bacteria</taxon>
        <taxon>Bacillati</taxon>
        <taxon>Actinomycetota</taxon>
        <taxon>Actinomycetes</taxon>
        <taxon>Pseudonocardiales</taxon>
        <taxon>Pseudonocardiaceae</taxon>
        <taxon>Saccharothrix</taxon>
    </lineage>
</organism>
<accession>A0A2P8IC36</accession>
<dbReference type="InterPro" id="IPR013230">
    <property type="entry name" value="Peptidase_M15A_C"/>
</dbReference>
<dbReference type="GO" id="GO:0004180">
    <property type="term" value="F:carboxypeptidase activity"/>
    <property type="evidence" value="ECO:0007669"/>
    <property type="project" value="UniProtKB-KW"/>
</dbReference>
<comment type="caution">
    <text evidence="3">The sequence shown here is derived from an EMBL/GenBank/DDBJ whole genome shotgun (WGS) entry which is preliminary data.</text>
</comment>
<keyword evidence="3" id="KW-0645">Protease</keyword>
<dbReference type="SUPFAM" id="SSF47090">
    <property type="entry name" value="PGBD-like"/>
    <property type="match status" value="1"/>
</dbReference>